<dbReference type="VEuPathDB" id="VectorBase:ADIR014507"/>
<organism evidence="1 2">
    <name type="scientific">Anopheles dirus</name>
    <dbReference type="NCBI Taxonomy" id="7168"/>
    <lineage>
        <taxon>Eukaryota</taxon>
        <taxon>Metazoa</taxon>
        <taxon>Ecdysozoa</taxon>
        <taxon>Arthropoda</taxon>
        <taxon>Hexapoda</taxon>
        <taxon>Insecta</taxon>
        <taxon>Pterygota</taxon>
        <taxon>Neoptera</taxon>
        <taxon>Endopterygota</taxon>
        <taxon>Diptera</taxon>
        <taxon>Nematocera</taxon>
        <taxon>Culicoidea</taxon>
        <taxon>Culicidae</taxon>
        <taxon>Anophelinae</taxon>
        <taxon>Anopheles</taxon>
    </lineage>
</organism>
<dbReference type="Proteomes" id="UP000075884">
    <property type="component" value="Unassembled WGS sequence"/>
</dbReference>
<protein>
    <submittedName>
        <fullName evidence="1">Uncharacterized protein</fullName>
    </submittedName>
</protein>
<accession>A0A182NXC4</accession>
<reference evidence="1" key="2">
    <citation type="submission" date="2020-05" db="UniProtKB">
        <authorList>
            <consortium name="EnsemblMetazoa"/>
        </authorList>
    </citation>
    <scope>IDENTIFICATION</scope>
    <source>
        <strain evidence="1">WRAIR2</strain>
    </source>
</reference>
<dbReference type="EnsemblMetazoa" id="ADIR014507-RA">
    <property type="protein sequence ID" value="ADIR014507-PA"/>
    <property type="gene ID" value="ADIR014507"/>
</dbReference>
<evidence type="ECO:0000313" key="1">
    <source>
        <dbReference type="EnsemblMetazoa" id="ADIR014507-PA"/>
    </source>
</evidence>
<reference evidence="2" key="1">
    <citation type="submission" date="2013-03" db="EMBL/GenBank/DDBJ databases">
        <title>The Genome Sequence of Anopheles dirus WRAIR2.</title>
        <authorList>
            <consortium name="The Broad Institute Genomics Platform"/>
            <person name="Neafsey D.E."/>
            <person name="Walton C."/>
            <person name="Walker B."/>
            <person name="Young S.K."/>
            <person name="Zeng Q."/>
            <person name="Gargeya S."/>
            <person name="Fitzgerald M."/>
            <person name="Haas B."/>
            <person name="Abouelleil A."/>
            <person name="Allen A.W."/>
            <person name="Alvarado L."/>
            <person name="Arachchi H.M."/>
            <person name="Berlin A.M."/>
            <person name="Chapman S.B."/>
            <person name="Gainer-Dewar J."/>
            <person name="Goldberg J."/>
            <person name="Griggs A."/>
            <person name="Gujja S."/>
            <person name="Hansen M."/>
            <person name="Howarth C."/>
            <person name="Imamovic A."/>
            <person name="Ireland A."/>
            <person name="Larimer J."/>
            <person name="McCowan C."/>
            <person name="Murphy C."/>
            <person name="Pearson M."/>
            <person name="Poon T.W."/>
            <person name="Priest M."/>
            <person name="Roberts A."/>
            <person name="Saif S."/>
            <person name="Shea T."/>
            <person name="Sisk P."/>
            <person name="Sykes S."/>
            <person name="Wortman J."/>
            <person name="Nusbaum C."/>
            <person name="Birren B."/>
        </authorList>
    </citation>
    <scope>NUCLEOTIDE SEQUENCE [LARGE SCALE GENOMIC DNA]</scope>
    <source>
        <strain evidence="2">WRAIR2</strain>
    </source>
</reference>
<sequence>MNVNSEQQRGMAFPANIRCNITRVYTRTHSIYHDSMAQAPLTSLCSTIMTEGERIGGFMVKDSLHRTSAIFILVYANDKPYNLPSNFAVHYNEERRKSCKRKDDGSESKTPYCIVFDKVHHHEPNNSIFSVFAETHHSWWEKCHNKV</sequence>
<keyword evidence="2" id="KW-1185">Reference proteome</keyword>
<dbReference type="AlphaFoldDB" id="A0A182NXC4"/>
<name>A0A182NXC4_9DIPT</name>
<proteinExistence type="predicted"/>
<evidence type="ECO:0000313" key="2">
    <source>
        <dbReference type="Proteomes" id="UP000075884"/>
    </source>
</evidence>